<dbReference type="InterPro" id="IPR012338">
    <property type="entry name" value="Beta-lactam/transpept-like"/>
</dbReference>
<comment type="caution">
    <text evidence="2">The sequence shown here is derived from an EMBL/GenBank/DDBJ whole genome shotgun (WGS) entry which is preliminary data.</text>
</comment>
<organism evidence="2 3">
    <name type="scientific">Rhodopirellula bahusiensis</name>
    <dbReference type="NCBI Taxonomy" id="2014065"/>
    <lineage>
        <taxon>Bacteria</taxon>
        <taxon>Pseudomonadati</taxon>
        <taxon>Planctomycetota</taxon>
        <taxon>Planctomycetia</taxon>
        <taxon>Pirellulales</taxon>
        <taxon>Pirellulaceae</taxon>
        <taxon>Rhodopirellula</taxon>
    </lineage>
</organism>
<feature type="domain" description="Beta-lactamase-related" evidence="1">
    <location>
        <begin position="145"/>
        <end position="511"/>
    </location>
</feature>
<dbReference type="EMBL" id="NIZW01000009">
    <property type="protein sequence ID" value="PHQ34874.1"/>
    <property type="molecule type" value="Genomic_DNA"/>
</dbReference>
<proteinExistence type="predicted"/>
<keyword evidence="3" id="KW-1185">Reference proteome</keyword>
<sequence>MKHSPSTATHRGPALKRHPAASVRKVFPCVNTFSVTLISERPSSCSTPVQPSQTSPVACITLSGARTQFSLTVNLFHPKSSPAREDISLMNIEPRTLSFTLLLVSCCLPPTLSLAQPMPAPSRMPAANAESVGMSSDGLNRIGELMQKHIDAGHIQGAVTIVARRGKVVHFSTHGKMDVEQGRAMEPDAIFRMASSTKPVLGVAAMMMIEEGKLSPSDPVSKYIPEFADMKVAVLAEPADRDVSPSWVNPKGDVPDHRLVPVNTPITIHHLLTHTSGLKSGGLGSAVDSVTRRKDDTLATYIPKLAKVPLDFQPGTRWSYSPGTGLDVVARIIEIVSETPFDEFLRKRIFDPLEMNNSYFNLPSDKESKRVVISGSDKWEKLKGWGPTKYVSASGGLSSAAEDYLHFEQMLLGGGELFGHRLLRAESVKRMSSNQVDDLYSGLTGRKKGRQGMGFGYTVAVTLNPDAAENNRGKGAFGWGGAFGTQSWTDPERELVAVLMLQQPHGPTQRDIGEAVQQAIID</sequence>
<evidence type="ECO:0000259" key="1">
    <source>
        <dbReference type="Pfam" id="PF00144"/>
    </source>
</evidence>
<gene>
    <name evidence="2" type="ORF">CEE69_13500</name>
</gene>
<dbReference type="InterPro" id="IPR001466">
    <property type="entry name" value="Beta-lactam-related"/>
</dbReference>
<dbReference type="Pfam" id="PF00144">
    <property type="entry name" value="Beta-lactamase"/>
    <property type="match status" value="1"/>
</dbReference>
<dbReference type="InterPro" id="IPR050789">
    <property type="entry name" value="Diverse_Enzym_Activities"/>
</dbReference>
<dbReference type="PANTHER" id="PTHR43283:SF3">
    <property type="entry name" value="BETA-LACTAMASE FAMILY PROTEIN (AFU_ORTHOLOGUE AFUA_5G07500)"/>
    <property type="match status" value="1"/>
</dbReference>
<evidence type="ECO:0000313" key="3">
    <source>
        <dbReference type="Proteomes" id="UP000225740"/>
    </source>
</evidence>
<dbReference type="SUPFAM" id="SSF56601">
    <property type="entry name" value="beta-lactamase/transpeptidase-like"/>
    <property type="match status" value="1"/>
</dbReference>
<name>A0A2G1W761_9BACT</name>
<reference evidence="2 3" key="1">
    <citation type="submission" date="2017-06" db="EMBL/GenBank/DDBJ databases">
        <title>Description of Rhodopirellula bahusiensis sp. nov.</title>
        <authorList>
            <person name="Kizina J."/>
            <person name="Harder J."/>
        </authorList>
    </citation>
    <scope>NUCLEOTIDE SEQUENCE [LARGE SCALE GENOMIC DNA]</scope>
    <source>
        <strain evidence="2 3">SWK21</strain>
    </source>
</reference>
<evidence type="ECO:0000313" key="2">
    <source>
        <dbReference type="EMBL" id="PHQ34874.1"/>
    </source>
</evidence>
<dbReference type="AlphaFoldDB" id="A0A2G1W761"/>
<dbReference type="Proteomes" id="UP000225740">
    <property type="component" value="Unassembled WGS sequence"/>
</dbReference>
<protein>
    <submittedName>
        <fullName evidence="2">Beta-lactamase</fullName>
    </submittedName>
</protein>
<dbReference type="PANTHER" id="PTHR43283">
    <property type="entry name" value="BETA-LACTAMASE-RELATED"/>
    <property type="match status" value="1"/>
</dbReference>
<accession>A0A2G1W761</accession>
<dbReference type="Gene3D" id="3.40.710.10">
    <property type="entry name" value="DD-peptidase/beta-lactamase superfamily"/>
    <property type="match status" value="1"/>
</dbReference>